<keyword evidence="2" id="KW-1185">Reference proteome</keyword>
<gene>
    <name evidence="1" type="ORF">SMGD1_1197</name>
</gene>
<protein>
    <recommendedName>
        <fullName evidence="3">Lipoprotein</fullName>
    </recommendedName>
</protein>
<dbReference type="PROSITE" id="PS51257">
    <property type="entry name" value="PROKAR_LIPOPROTEIN"/>
    <property type="match status" value="1"/>
</dbReference>
<dbReference type="EMBL" id="AFRZ01000001">
    <property type="protein sequence ID" value="EHP29721.1"/>
    <property type="molecule type" value="Genomic_DNA"/>
</dbReference>
<dbReference type="STRING" id="929558.SMGD1_1197"/>
<evidence type="ECO:0008006" key="3">
    <source>
        <dbReference type="Google" id="ProtNLM"/>
    </source>
</evidence>
<accession>H1FZA7</accession>
<dbReference type="RefSeq" id="WP_008340906.1">
    <property type="nucleotide sequence ID" value="NZ_AFRZ01000001.1"/>
</dbReference>
<organism evidence="1 2">
    <name type="scientific">Sulfurimonas gotlandica (strain DSM 19862 / JCM 16533 / GD1)</name>
    <dbReference type="NCBI Taxonomy" id="929558"/>
    <lineage>
        <taxon>Bacteria</taxon>
        <taxon>Pseudomonadati</taxon>
        <taxon>Campylobacterota</taxon>
        <taxon>Epsilonproteobacteria</taxon>
        <taxon>Campylobacterales</taxon>
        <taxon>Sulfurimonadaceae</taxon>
        <taxon>Sulfurimonas</taxon>
    </lineage>
</organism>
<dbReference type="Proteomes" id="UP000006431">
    <property type="component" value="Unassembled WGS sequence"/>
</dbReference>
<dbReference type="HOGENOM" id="CLU_1634520_0_0_7"/>
<dbReference type="AlphaFoldDB" id="H1FZA7"/>
<proteinExistence type="predicted"/>
<evidence type="ECO:0000313" key="2">
    <source>
        <dbReference type="Proteomes" id="UP000006431"/>
    </source>
</evidence>
<sequence>MKYWVVISIGVLALLVSGCTMKREAKVVNPRHYQAHSLLYEVEYDTECSLQVDIEKRIFTLRKGQRLLPKDFSNLKTDGSGFKSGTTLQKDTIGLLMGIVEPAEWYYILIRPDGSFASEYHLMTSSRPHGLGNHVDYLSGNYKDGEGCKIIDSKPLFKAIRR</sequence>
<comment type="caution">
    <text evidence="1">The sequence shown here is derived from an EMBL/GenBank/DDBJ whole genome shotgun (WGS) entry which is preliminary data.</text>
</comment>
<dbReference type="PATRIC" id="fig|929558.5.peg.1189"/>
<reference evidence="1 2" key="1">
    <citation type="journal article" date="2012" name="Proc. Natl. Acad. Sci. U.S.A.">
        <title>Genome and physiology of a model Epsilonproteobacterium responsible for sulfide detoxification in marine oxygen depletion zones.</title>
        <authorList>
            <person name="Grote J."/>
            <person name="Schott T."/>
            <person name="Bruckner C.G."/>
            <person name="Glockner F.O."/>
            <person name="Jost G."/>
            <person name="Teeling H."/>
            <person name="Labrenz M."/>
            <person name="Jurgens K."/>
        </authorList>
    </citation>
    <scope>NUCLEOTIDE SEQUENCE [LARGE SCALE GENOMIC DNA]</scope>
    <source>
        <strain evidence="1 2">GD1</strain>
    </source>
</reference>
<name>H1FZA7_SULGG</name>
<evidence type="ECO:0000313" key="1">
    <source>
        <dbReference type="EMBL" id="EHP29721.1"/>
    </source>
</evidence>